<dbReference type="InterPro" id="IPR036259">
    <property type="entry name" value="MFS_trans_sf"/>
</dbReference>
<dbReference type="EMBL" id="CP144528">
    <property type="protein sequence ID" value="WWC73353.1"/>
    <property type="molecule type" value="Genomic_DNA"/>
</dbReference>
<dbReference type="PROSITE" id="PS50850">
    <property type="entry name" value="MFS"/>
    <property type="match status" value="1"/>
</dbReference>
<dbReference type="GeneID" id="30173505"/>
<reference evidence="9" key="2">
    <citation type="submission" date="2013-07" db="EMBL/GenBank/DDBJ databases">
        <authorList>
            <consortium name="The Broad Institute Genome Sequencing Platform"/>
            <person name="Cuomo C."/>
            <person name="Litvintseva A."/>
            <person name="Chen Y."/>
            <person name="Heitman J."/>
            <person name="Sun S."/>
            <person name="Springer D."/>
            <person name="Dromer F."/>
            <person name="Young S.K."/>
            <person name="Zeng Q."/>
            <person name="Gargeya S."/>
            <person name="Fitzgerald M."/>
            <person name="Abouelleil A."/>
            <person name="Alvarado L."/>
            <person name="Berlin A.M."/>
            <person name="Chapman S.B."/>
            <person name="Dewar J."/>
            <person name="Goldberg J."/>
            <person name="Griggs A."/>
            <person name="Gujja S."/>
            <person name="Hansen M."/>
            <person name="Howarth C."/>
            <person name="Imamovic A."/>
            <person name="Larimer J."/>
            <person name="McCowan C."/>
            <person name="Murphy C."/>
            <person name="Pearson M."/>
            <person name="Priest M."/>
            <person name="Roberts A."/>
            <person name="Saif S."/>
            <person name="Shea T."/>
            <person name="Sykes S."/>
            <person name="Wortman J."/>
            <person name="Nusbaum C."/>
            <person name="Birren B."/>
        </authorList>
    </citation>
    <scope>NUCLEOTIDE SEQUENCE</scope>
    <source>
        <strain evidence="9">CBS 10737</strain>
    </source>
</reference>
<dbReference type="RefSeq" id="XP_019009578.1">
    <property type="nucleotide sequence ID" value="XM_019156860.1"/>
</dbReference>
<dbReference type="InterPro" id="IPR005828">
    <property type="entry name" value="MFS_sugar_transport-like"/>
</dbReference>
<dbReference type="SUPFAM" id="SSF103473">
    <property type="entry name" value="MFS general substrate transporter"/>
    <property type="match status" value="1"/>
</dbReference>
<name>A0A1B9HYJ7_9TREE</name>
<dbReference type="InterPro" id="IPR020846">
    <property type="entry name" value="MFS_dom"/>
</dbReference>
<dbReference type="Pfam" id="PF00083">
    <property type="entry name" value="Sugar_tr"/>
    <property type="match status" value="1"/>
</dbReference>
<dbReference type="GO" id="GO:0005351">
    <property type="term" value="F:carbohydrate:proton symporter activity"/>
    <property type="evidence" value="ECO:0007669"/>
    <property type="project" value="TreeGrafter"/>
</dbReference>
<reference evidence="8" key="1">
    <citation type="submission" date="2013-07" db="EMBL/GenBank/DDBJ databases">
        <title>The Genome Sequence of Cryptococcus pinus CBS10737.</title>
        <authorList>
            <consortium name="The Broad Institute Genome Sequencing Platform"/>
            <person name="Cuomo C."/>
            <person name="Litvintseva A."/>
            <person name="Chen Y."/>
            <person name="Heitman J."/>
            <person name="Sun S."/>
            <person name="Springer D."/>
            <person name="Dromer F."/>
            <person name="Young S.K."/>
            <person name="Zeng Q."/>
            <person name="Gargeya S."/>
            <person name="Fitzgerald M."/>
            <person name="Abouelleil A."/>
            <person name="Alvarado L."/>
            <person name="Berlin A.M."/>
            <person name="Chapman S.B."/>
            <person name="Dewar J."/>
            <person name="Goldberg J."/>
            <person name="Griggs A."/>
            <person name="Gujja S."/>
            <person name="Hansen M."/>
            <person name="Howarth C."/>
            <person name="Imamovic A."/>
            <person name="Larimer J."/>
            <person name="McCowan C."/>
            <person name="Murphy C."/>
            <person name="Pearson M."/>
            <person name="Priest M."/>
            <person name="Roberts A."/>
            <person name="Saif S."/>
            <person name="Shea T."/>
            <person name="Sykes S."/>
            <person name="Wortman J."/>
            <person name="Nusbaum C."/>
            <person name="Birren B."/>
        </authorList>
    </citation>
    <scope>NUCLEOTIDE SEQUENCE [LARGE SCALE GENOMIC DNA]</scope>
    <source>
        <strain evidence="8">CBS 10737</strain>
    </source>
</reference>
<feature type="transmembrane region" description="Helical" evidence="6">
    <location>
        <begin position="203"/>
        <end position="221"/>
    </location>
</feature>
<reference evidence="9" key="4">
    <citation type="submission" date="2024-02" db="EMBL/GenBank/DDBJ databases">
        <title>Comparative genomics of Cryptococcus and Kwoniella reveals pathogenesis evolution and contrasting modes of karyotype evolution via chromosome fusion or intercentromeric recombination.</title>
        <authorList>
            <person name="Coelho M.A."/>
            <person name="David-Palma M."/>
            <person name="Shea T."/>
            <person name="Bowers K."/>
            <person name="McGinley-Smith S."/>
            <person name="Mohammad A.W."/>
            <person name="Gnirke A."/>
            <person name="Yurkov A.M."/>
            <person name="Nowrousian M."/>
            <person name="Sun S."/>
            <person name="Cuomo C.A."/>
            <person name="Heitman J."/>
        </authorList>
    </citation>
    <scope>NUCLEOTIDE SEQUENCE</scope>
    <source>
        <strain evidence="9">CBS 10737</strain>
    </source>
</reference>
<evidence type="ECO:0000313" key="10">
    <source>
        <dbReference type="Proteomes" id="UP000094020"/>
    </source>
</evidence>
<evidence type="ECO:0000313" key="9">
    <source>
        <dbReference type="EMBL" id="WWC73353.1"/>
    </source>
</evidence>
<evidence type="ECO:0000256" key="4">
    <source>
        <dbReference type="ARBA" id="ARBA00022989"/>
    </source>
</evidence>
<dbReference type="PROSITE" id="PS00217">
    <property type="entry name" value="SUGAR_TRANSPORT_2"/>
    <property type="match status" value="1"/>
</dbReference>
<evidence type="ECO:0000256" key="1">
    <source>
        <dbReference type="ARBA" id="ARBA00004141"/>
    </source>
</evidence>
<dbReference type="AlphaFoldDB" id="A0A1B9HYJ7"/>
<sequence length="569" mass="62934">MSANIAARMSVDDEIGPAVDEKPKIEHLERYNVESKEVDDVIMKSSFEDLPWKKTWVVFRKAALMCIFASFSAAADGFQVSMTSNIVANKGFIQTYGTIIDPKTGGPKLDADILAAWGGIQSAGQGIGMLTQHFVADRLGRKAAFYALWVSLLIAVALESFGRDWRSWLCAKLFSGFGVGSVQFMTGMYMTELAPSRIRGFLLIFYSAWYGIGQLCSSLALKVMNDKSPYNYLTPIYTEWAMLGLMAIVYVIIPESPFWCASVGKHDKGRAVMKQLNGGIEGYDVDYHYNIIKRSIEKEQSYQKQIDGESHGFLTELRNVKEVFIGINGFRTLIAFWPACVQQIGGLAVLSSYSSYFAQQAGFGDPFLFSLLLALVAIVCTLVEASLIDLIGRRSLFLIGSITVWVMCMVVGGLGLMTNRSASVNRLVLVFSLFWRLGSTLLGNLGWAYVAETGSSRLRAKTAGIAAAGGVCLGLVFNTSVPYMLNTTGANWQLKTAFFFAGISTPFVVASFFLIPDTSRRTPAELDEMFRKKVKPWRFRSYVTDAQKALNEDRARRGEMDPARLQQNA</sequence>
<proteinExistence type="inferred from homology"/>
<dbReference type="InterPro" id="IPR050360">
    <property type="entry name" value="MFS_Sugar_Transporters"/>
</dbReference>
<feature type="transmembrane region" description="Helical" evidence="6">
    <location>
        <begin position="462"/>
        <end position="485"/>
    </location>
</feature>
<evidence type="ECO:0000256" key="3">
    <source>
        <dbReference type="ARBA" id="ARBA00022692"/>
    </source>
</evidence>
<comment type="similarity">
    <text evidence="2">Belongs to the major facilitator superfamily. Sugar transporter (TC 2.A.1.1) family.</text>
</comment>
<dbReference type="GO" id="GO:0016020">
    <property type="term" value="C:membrane"/>
    <property type="evidence" value="ECO:0007669"/>
    <property type="project" value="UniProtKB-SubCell"/>
</dbReference>
<dbReference type="KEGG" id="kpin:30173505"/>
<dbReference type="Gene3D" id="1.20.1250.20">
    <property type="entry name" value="MFS general substrate transporter like domains"/>
    <property type="match status" value="1"/>
</dbReference>
<feature type="transmembrane region" description="Helical" evidence="6">
    <location>
        <begin position="334"/>
        <end position="355"/>
    </location>
</feature>
<dbReference type="EMBL" id="KI894013">
    <property type="protein sequence ID" value="OCF48359.1"/>
    <property type="molecule type" value="Genomic_DNA"/>
</dbReference>
<organism evidence="8">
    <name type="scientific">Kwoniella pini CBS 10737</name>
    <dbReference type="NCBI Taxonomy" id="1296096"/>
    <lineage>
        <taxon>Eukaryota</taxon>
        <taxon>Fungi</taxon>
        <taxon>Dikarya</taxon>
        <taxon>Basidiomycota</taxon>
        <taxon>Agaricomycotina</taxon>
        <taxon>Tremellomycetes</taxon>
        <taxon>Tremellales</taxon>
        <taxon>Cryptococcaceae</taxon>
        <taxon>Kwoniella</taxon>
    </lineage>
</organism>
<reference evidence="8" key="3">
    <citation type="submission" date="2016-07" db="EMBL/GenBank/DDBJ databases">
        <title>Evolution of pathogenesis and genome organization in the Tremellales.</title>
        <authorList>
            <person name="Cuomo C."/>
            <person name="Litvintseva A."/>
            <person name="Heitman J."/>
            <person name="Chen Y."/>
            <person name="Sun S."/>
            <person name="Springer D."/>
            <person name="Dromer F."/>
            <person name="Young S."/>
            <person name="Zeng Q."/>
            <person name="Chapman S."/>
            <person name="Gujja S."/>
            <person name="Saif S."/>
            <person name="Birren B."/>
        </authorList>
    </citation>
    <scope>NUCLEOTIDE SEQUENCE</scope>
    <source>
        <strain evidence="8">CBS 10737</strain>
    </source>
</reference>
<dbReference type="Proteomes" id="UP000094020">
    <property type="component" value="Chromosome 10"/>
</dbReference>
<feature type="transmembrane region" description="Helical" evidence="6">
    <location>
        <begin position="173"/>
        <end position="191"/>
    </location>
</feature>
<comment type="subcellular location">
    <subcellularLocation>
        <location evidence="1">Membrane</location>
        <topology evidence="1">Multi-pass membrane protein</topology>
    </subcellularLocation>
</comment>
<accession>A0A1B9HYJ7</accession>
<feature type="transmembrane region" description="Helical" evidence="6">
    <location>
        <begin position="143"/>
        <end position="161"/>
    </location>
</feature>
<evidence type="ECO:0000256" key="2">
    <source>
        <dbReference type="ARBA" id="ARBA00010992"/>
    </source>
</evidence>
<evidence type="ECO:0000256" key="6">
    <source>
        <dbReference type="SAM" id="Phobius"/>
    </source>
</evidence>
<gene>
    <name evidence="8" type="ORF">I206_05136</name>
    <name evidence="9" type="ORF">I206_107320</name>
</gene>
<feature type="transmembrane region" description="Helical" evidence="6">
    <location>
        <begin position="497"/>
        <end position="515"/>
    </location>
</feature>
<dbReference type="PANTHER" id="PTHR48022">
    <property type="entry name" value="PLASTIDIC GLUCOSE TRANSPORTER 4"/>
    <property type="match status" value="1"/>
</dbReference>
<evidence type="ECO:0000259" key="7">
    <source>
        <dbReference type="PROSITE" id="PS50850"/>
    </source>
</evidence>
<feature type="transmembrane region" description="Helical" evidence="6">
    <location>
        <begin position="428"/>
        <end position="450"/>
    </location>
</feature>
<dbReference type="OrthoDB" id="2544694at2759"/>
<feature type="transmembrane region" description="Helical" evidence="6">
    <location>
        <begin position="367"/>
        <end position="388"/>
    </location>
</feature>
<keyword evidence="4 6" id="KW-1133">Transmembrane helix</keyword>
<keyword evidence="3 6" id="KW-0812">Transmembrane</keyword>
<feature type="domain" description="Major facilitator superfamily (MFS) profile" evidence="7">
    <location>
        <begin position="65"/>
        <end position="519"/>
    </location>
</feature>
<protein>
    <recommendedName>
        <fullName evidence="7">Major facilitator superfamily (MFS) profile domain-containing protein</fullName>
    </recommendedName>
</protein>
<evidence type="ECO:0000256" key="5">
    <source>
        <dbReference type="ARBA" id="ARBA00023136"/>
    </source>
</evidence>
<feature type="transmembrane region" description="Helical" evidence="6">
    <location>
        <begin position="395"/>
        <end position="416"/>
    </location>
</feature>
<keyword evidence="10" id="KW-1185">Reference proteome</keyword>
<keyword evidence="5 6" id="KW-0472">Membrane</keyword>
<feature type="transmembrane region" description="Helical" evidence="6">
    <location>
        <begin position="241"/>
        <end position="264"/>
    </location>
</feature>
<evidence type="ECO:0000313" key="8">
    <source>
        <dbReference type="EMBL" id="OCF48359.1"/>
    </source>
</evidence>
<dbReference type="PANTHER" id="PTHR48022:SF68">
    <property type="entry name" value="MAJOR FACILITATOR SUPERFAMILY (MFS) PROFILE DOMAIN-CONTAINING PROTEIN-RELATED"/>
    <property type="match status" value="1"/>
</dbReference>
<dbReference type="InterPro" id="IPR005829">
    <property type="entry name" value="Sugar_transporter_CS"/>
</dbReference>